<reference evidence="2 3" key="1">
    <citation type="submission" date="2020-05" db="EMBL/GenBank/DDBJ databases">
        <authorList>
            <person name="Whitworth D."/>
        </authorList>
    </citation>
    <scope>NUCLEOTIDE SEQUENCE [LARGE SCALE GENOMIC DNA]</scope>
    <source>
        <strain evidence="2 3">CA046A</strain>
    </source>
</reference>
<feature type="compositionally biased region" description="Low complexity" evidence="1">
    <location>
        <begin position="34"/>
        <end position="46"/>
    </location>
</feature>
<name>A0A7Y4NG84_9BACT</name>
<protein>
    <submittedName>
        <fullName evidence="2">MFS transporter</fullName>
    </submittedName>
</protein>
<evidence type="ECO:0000313" key="2">
    <source>
        <dbReference type="EMBL" id="NOK12341.1"/>
    </source>
</evidence>
<organism evidence="2 3">
    <name type="scientific">Corallococcus exercitus</name>
    <dbReference type="NCBI Taxonomy" id="2316736"/>
    <lineage>
        <taxon>Bacteria</taxon>
        <taxon>Pseudomonadati</taxon>
        <taxon>Myxococcota</taxon>
        <taxon>Myxococcia</taxon>
        <taxon>Myxococcales</taxon>
        <taxon>Cystobacterineae</taxon>
        <taxon>Myxococcaceae</taxon>
        <taxon>Corallococcus</taxon>
    </lineage>
</organism>
<gene>
    <name evidence="2" type="ORF">HNS30_25195</name>
</gene>
<comment type="caution">
    <text evidence="2">The sequence shown here is derived from an EMBL/GenBank/DDBJ whole genome shotgun (WGS) entry which is preliminary data.</text>
</comment>
<evidence type="ECO:0000313" key="3">
    <source>
        <dbReference type="Proteomes" id="UP000528460"/>
    </source>
</evidence>
<dbReference type="Proteomes" id="UP000528460">
    <property type="component" value="Unassembled WGS sequence"/>
</dbReference>
<dbReference type="EMBL" id="JABFJW010000224">
    <property type="protein sequence ID" value="NOK12341.1"/>
    <property type="molecule type" value="Genomic_DNA"/>
</dbReference>
<accession>A0A7Y4NG84</accession>
<feature type="non-terminal residue" evidence="2">
    <location>
        <position position="54"/>
    </location>
</feature>
<evidence type="ECO:0000256" key="1">
    <source>
        <dbReference type="SAM" id="MobiDB-lite"/>
    </source>
</evidence>
<sequence>MRGHGKRIPVSAALRRRLVQSFASLATGVPLFRPGASLPGSSAPLLGAPPPPDG</sequence>
<proteinExistence type="predicted"/>
<dbReference type="AlphaFoldDB" id="A0A7Y4NG84"/>
<feature type="region of interest" description="Disordered" evidence="1">
    <location>
        <begin position="33"/>
        <end position="54"/>
    </location>
</feature>